<feature type="transmembrane region" description="Helical" evidence="10">
    <location>
        <begin position="162"/>
        <end position="185"/>
    </location>
</feature>
<dbReference type="EMBL" id="JAVRJZ010000020">
    <property type="protein sequence ID" value="KAK2705620.1"/>
    <property type="molecule type" value="Genomic_DNA"/>
</dbReference>
<evidence type="ECO:0000256" key="1">
    <source>
        <dbReference type="ARBA" id="ARBA00004167"/>
    </source>
</evidence>
<organism evidence="11 12">
    <name type="scientific">Artemia franciscana</name>
    <name type="common">Brine shrimp</name>
    <name type="synonym">Artemia sanfranciscana</name>
    <dbReference type="NCBI Taxonomy" id="6661"/>
    <lineage>
        <taxon>Eukaryota</taxon>
        <taxon>Metazoa</taxon>
        <taxon>Ecdysozoa</taxon>
        <taxon>Arthropoda</taxon>
        <taxon>Crustacea</taxon>
        <taxon>Branchiopoda</taxon>
        <taxon>Anostraca</taxon>
        <taxon>Artemiidae</taxon>
        <taxon>Artemia</taxon>
    </lineage>
</organism>
<keyword evidence="12" id="KW-1185">Reference proteome</keyword>
<evidence type="ECO:0000313" key="12">
    <source>
        <dbReference type="Proteomes" id="UP001187531"/>
    </source>
</evidence>
<evidence type="ECO:0000256" key="9">
    <source>
        <dbReference type="SAM" id="MobiDB-lite"/>
    </source>
</evidence>
<name>A0AA88HAX5_ARTSF</name>
<keyword evidence="4 10" id="KW-0812">Transmembrane</keyword>
<dbReference type="GO" id="GO:0005634">
    <property type="term" value="C:nucleus"/>
    <property type="evidence" value="ECO:0007669"/>
    <property type="project" value="TreeGrafter"/>
</dbReference>
<dbReference type="GO" id="GO:0043065">
    <property type="term" value="P:positive regulation of apoptotic process"/>
    <property type="evidence" value="ECO:0007669"/>
    <property type="project" value="InterPro"/>
</dbReference>
<evidence type="ECO:0008006" key="13">
    <source>
        <dbReference type="Google" id="ProtNLM"/>
    </source>
</evidence>
<sequence>MSDLFKNGCSNGNSMQKSWVDLTSNNMIPRTPDRVTPPLCGVPPEEYLKLLREAQRDSNTSSALMSLASTRKNSPHSSPKSPPNSPNNETAEEEDTRGIYVNYPYDTSRTNLGPDEKDWVWDWSSRPDQEPPKDWKFRSVKKKTYSIRGAKVGQVGLFSREVLYTIAITNVMSLILGAGIGIWCYRRNIIASLSN</sequence>
<evidence type="ECO:0000256" key="2">
    <source>
        <dbReference type="ARBA" id="ARBA00004325"/>
    </source>
</evidence>
<gene>
    <name evidence="11" type="ORF">QYM36_015867</name>
</gene>
<dbReference type="InterPro" id="IPR010548">
    <property type="entry name" value="BNIP3"/>
</dbReference>
<dbReference type="GO" id="GO:0005741">
    <property type="term" value="C:mitochondrial outer membrane"/>
    <property type="evidence" value="ECO:0007669"/>
    <property type="project" value="TreeGrafter"/>
</dbReference>
<dbReference type="Proteomes" id="UP001187531">
    <property type="component" value="Unassembled WGS sequence"/>
</dbReference>
<keyword evidence="5" id="KW-0053">Apoptosis</keyword>
<dbReference type="GO" id="GO:0097345">
    <property type="term" value="P:mitochondrial outer membrane permeabilization"/>
    <property type="evidence" value="ECO:0007669"/>
    <property type="project" value="TreeGrafter"/>
</dbReference>
<comment type="similarity">
    <text evidence="3">Belongs to the NIP3 family.</text>
</comment>
<evidence type="ECO:0000256" key="7">
    <source>
        <dbReference type="ARBA" id="ARBA00023128"/>
    </source>
</evidence>
<dbReference type="PANTHER" id="PTHR15186:SF5">
    <property type="entry name" value="BNIP3, ISOFORM A"/>
    <property type="match status" value="1"/>
</dbReference>
<feature type="compositionally biased region" description="Polar residues" evidence="9">
    <location>
        <begin position="58"/>
        <end position="71"/>
    </location>
</feature>
<keyword evidence="7" id="KW-0496">Mitochondrion</keyword>
<evidence type="ECO:0000256" key="6">
    <source>
        <dbReference type="ARBA" id="ARBA00022989"/>
    </source>
</evidence>
<evidence type="ECO:0000256" key="10">
    <source>
        <dbReference type="SAM" id="Phobius"/>
    </source>
</evidence>
<keyword evidence="6 10" id="KW-1133">Transmembrane helix</keyword>
<accession>A0AA88HAX5</accession>
<dbReference type="AlphaFoldDB" id="A0AA88HAX5"/>
<evidence type="ECO:0000256" key="4">
    <source>
        <dbReference type="ARBA" id="ARBA00022692"/>
    </source>
</evidence>
<feature type="region of interest" description="Disordered" evidence="9">
    <location>
        <begin position="58"/>
        <end position="98"/>
    </location>
</feature>
<evidence type="ECO:0000256" key="8">
    <source>
        <dbReference type="ARBA" id="ARBA00023136"/>
    </source>
</evidence>
<evidence type="ECO:0000256" key="5">
    <source>
        <dbReference type="ARBA" id="ARBA00022703"/>
    </source>
</evidence>
<comment type="caution">
    <text evidence="11">The sequence shown here is derived from an EMBL/GenBank/DDBJ whole genome shotgun (WGS) entry which is preliminary data.</text>
</comment>
<protein>
    <recommendedName>
        <fullName evidence="13">BCL2/adenovirus E1B 19 kDa protein-interacting protein 3</fullName>
    </recommendedName>
</protein>
<dbReference type="PANTHER" id="PTHR15186">
    <property type="entry name" value="RE48077P"/>
    <property type="match status" value="1"/>
</dbReference>
<keyword evidence="8 10" id="KW-0472">Membrane</keyword>
<dbReference type="GO" id="GO:0042802">
    <property type="term" value="F:identical protein binding"/>
    <property type="evidence" value="ECO:0007669"/>
    <property type="project" value="UniProtKB-ARBA"/>
</dbReference>
<proteinExistence type="inferred from homology"/>
<evidence type="ECO:0000256" key="3">
    <source>
        <dbReference type="ARBA" id="ARBA00007710"/>
    </source>
</evidence>
<reference evidence="11" key="1">
    <citation type="submission" date="2023-07" db="EMBL/GenBank/DDBJ databases">
        <title>Chromosome-level genome assembly of Artemia franciscana.</title>
        <authorList>
            <person name="Jo E."/>
        </authorList>
    </citation>
    <scope>NUCLEOTIDE SEQUENCE</scope>
    <source>
        <tissue evidence="11">Whole body</tissue>
    </source>
</reference>
<dbReference type="Pfam" id="PF06553">
    <property type="entry name" value="BNIP3"/>
    <property type="match status" value="1"/>
</dbReference>
<comment type="subcellular location">
    <subcellularLocation>
        <location evidence="1">Membrane</location>
        <topology evidence="1">Single-pass membrane protein</topology>
    </subcellularLocation>
    <subcellularLocation>
        <location evidence="2">Mitochondrion membrane</location>
    </subcellularLocation>
</comment>
<evidence type="ECO:0000313" key="11">
    <source>
        <dbReference type="EMBL" id="KAK2705620.1"/>
    </source>
</evidence>